<dbReference type="Proteomes" id="UP000614058">
    <property type="component" value="Unassembled WGS sequence"/>
</dbReference>
<accession>A0ABS1BVN0</accession>
<protein>
    <submittedName>
        <fullName evidence="1">Uncharacterized protein</fullName>
    </submittedName>
</protein>
<gene>
    <name evidence="1" type="ORF">JDW22_10160</name>
</gene>
<dbReference type="EMBL" id="JAEHNZ010000003">
    <property type="protein sequence ID" value="MBK0396925.1"/>
    <property type="molecule type" value="Genomic_DNA"/>
</dbReference>
<comment type="caution">
    <text evidence="1">The sequence shown here is derived from an EMBL/GenBank/DDBJ whole genome shotgun (WGS) entry which is preliminary data.</text>
</comment>
<proteinExistence type="predicted"/>
<evidence type="ECO:0000313" key="1">
    <source>
        <dbReference type="EMBL" id="MBK0396925.1"/>
    </source>
</evidence>
<organism evidence="1 2">
    <name type="scientific">Kingella bonacorsii</name>
    <dbReference type="NCBI Taxonomy" id="2796361"/>
    <lineage>
        <taxon>Bacteria</taxon>
        <taxon>Pseudomonadati</taxon>
        <taxon>Pseudomonadota</taxon>
        <taxon>Betaproteobacteria</taxon>
        <taxon>Neisseriales</taxon>
        <taxon>Neisseriaceae</taxon>
        <taxon>Kingella</taxon>
    </lineage>
</organism>
<keyword evidence="2" id="KW-1185">Reference proteome</keyword>
<dbReference type="RefSeq" id="WP_200522964.1">
    <property type="nucleotide sequence ID" value="NZ_JAEHNZ010000003.1"/>
</dbReference>
<evidence type="ECO:0000313" key="2">
    <source>
        <dbReference type="Proteomes" id="UP000614058"/>
    </source>
</evidence>
<sequence length="58" mass="6563">MIVKRLCPALLQRQPENQPNGASAARRHFASWQISHALFEAVGDEPSPLHTRFRLPSE</sequence>
<reference evidence="1 2" key="1">
    <citation type="journal article" date="2021" name="Pathogens">
        <title>Isolation and Characterization of Kingella bonacorsii sp. nov., A Novel Kingella Species Detected in a Stable Periodontitis Subject.</title>
        <authorList>
            <person name="Antezack A."/>
            <person name="Boxberger M."/>
            <person name="Rolland C."/>
            <person name="Monnet-Corti V."/>
            <person name="La Scola B."/>
        </authorList>
    </citation>
    <scope>NUCLEOTIDE SEQUENCE [LARGE SCALE GENOMIC DNA]</scope>
    <source>
        <strain evidence="1 2">Marseille-Q4569</strain>
    </source>
</reference>
<name>A0ABS1BVN0_9NEIS</name>